<dbReference type="InterPro" id="IPR036390">
    <property type="entry name" value="WH_DNA-bd_sf"/>
</dbReference>
<evidence type="ECO:0000259" key="4">
    <source>
        <dbReference type="PROSITE" id="PS51118"/>
    </source>
</evidence>
<dbReference type="SUPFAM" id="SSF46785">
    <property type="entry name" value="Winged helix' DNA-binding domain"/>
    <property type="match status" value="1"/>
</dbReference>
<protein>
    <recommendedName>
        <fullName evidence="4">HTH hxlR-type domain-containing protein</fullName>
    </recommendedName>
</protein>
<dbReference type="GO" id="GO:0003677">
    <property type="term" value="F:DNA binding"/>
    <property type="evidence" value="ECO:0007669"/>
    <property type="project" value="UniProtKB-KW"/>
</dbReference>
<dbReference type="EMBL" id="NMQE01000145">
    <property type="protein sequence ID" value="PMB25568.1"/>
    <property type="molecule type" value="Genomic_DNA"/>
</dbReference>
<keyword evidence="2" id="KW-0238">DNA-binding</keyword>
<dbReference type="PANTHER" id="PTHR33204">
    <property type="entry name" value="TRANSCRIPTIONAL REGULATOR, MARR FAMILY"/>
    <property type="match status" value="1"/>
</dbReference>
<feature type="domain" description="HTH hxlR-type" evidence="4">
    <location>
        <begin position="1"/>
        <end position="77"/>
    </location>
</feature>
<keyword evidence="1" id="KW-0805">Transcription regulation</keyword>
<dbReference type="PANTHER" id="PTHR33204:SF33">
    <property type="entry name" value="TRANSCRIPTIONAL REGULATOR, MARR FAMILY"/>
    <property type="match status" value="1"/>
</dbReference>
<evidence type="ECO:0000256" key="3">
    <source>
        <dbReference type="ARBA" id="ARBA00023163"/>
    </source>
</evidence>
<evidence type="ECO:0000256" key="2">
    <source>
        <dbReference type="ARBA" id="ARBA00023125"/>
    </source>
</evidence>
<organism evidence="5 6">
    <name type="scientific">Fischerella thermalis CCMEE 5318</name>
    <dbReference type="NCBI Taxonomy" id="2019666"/>
    <lineage>
        <taxon>Bacteria</taxon>
        <taxon>Bacillati</taxon>
        <taxon>Cyanobacteriota</taxon>
        <taxon>Cyanophyceae</taxon>
        <taxon>Nostocales</taxon>
        <taxon>Hapalosiphonaceae</taxon>
        <taxon>Fischerella</taxon>
    </lineage>
</organism>
<accession>A0A2N6LKY7</accession>
<reference evidence="5 6" key="1">
    <citation type="submission" date="2017-07" db="EMBL/GenBank/DDBJ databases">
        <title>Genomes of Fischerella (Mastigocladus) sp. strains.</title>
        <authorList>
            <person name="Miller S.R."/>
        </authorList>
    </citation>
    <scope>NUCLEOTIDE SEQUENCE [LARGE SCALE GENOMIC DNA]</scope>
    <source>
        <strain evidence="5 6">CCMEE 5318</strain>
    </source>
</reference>
<sequence>MEGTKRFNQLQQIIPNITRRMLTLQLRELEADGLISRKVYQQVPPKVEYSLTELGLTLQPIIIALKTWGEVHAPHYREATIVNDIQN</sequence>
<dbReference type="PROSITE" id="PS51118">
    <property type="entry name" value="HTH_HXLR"/>
    <property type="match status" value="1"/>
</dbReference>
<evidence type="ECO:0000256" key="1">
    <source>
        <dbReference type="ARBA" id="ARBA00023015"/>
    </source>
</evidence>
<dbReference type="AlphaFoldDB" id="A0A2N6LKY7"/>
<keyword evidence="3" id="KW-0804">Transcription</keyword>
<evidence type="ECO:0000313" key="5">
    <source>
        <dbReference type="EMBL" id="PMB25568.1"/>
    </source>
</evidence>
<name>A0A2N6LKY7_9CYAN</name>
<dbReference type="Proteomes" id="UP000235081">
    <property type="component" value="Unassembled WGS sequence"/>
</dbReference>
<dbReference type="InterPro" id="IPR002577">
    <property type="entry name" value="HTH_HxlR"/>
</dbReference>
<dbReference type="InterPro" id="IPR036388">
    <property type="entry name" value="WH-like_DNA-bd_sf"/>
</dbReference>
<dbReference type="Gene3D" id="1.10.10.10">
    <property type="entry name" value="Winged helix-like DNA-binding domain superfamily/Winged helix DNA-binding domain"/>
    <property type="match status" value="1"/>
</dbReference>
<comment type="caution">
    <text evidence="5">The sequence shown here is derived from an EMBL/GenBank/DDBJ whole genome shotgun (WGS) entry which is preliminary data.</text>
</comment>
<gene>
    <name evidence="5" type="ORF">CEN46_05445</name>
</gene>
<evidence type="ECO:0000313" key="6">
    <source>
        <dbReference type="Proteomes" id="UP000235081"/>
    </source>
</evidence>
<proteinExistence type="predicted"/>
<dbReference type="Pfam" id="PF01638">
    <property type="entry name" value="HxlR"/>
    <property type="match status" value="1"/>
</dbReference>